<organism evidence="1 2">
    <name type="scientific">Claviceps purpurea (strain 20.1)</name>
    <name type="common">Ergot fungus</name>
    <name type="synonym">Sphacelia segetum</name>
    <dbReference type="NCBI Taxonomy" id="1111077"/>
    <lineage>
        <taxon>Eukaryota</taxon>
        <taxon>Fungi</taxon>
        <taxon>Dikarya</taxon>
        <taxon>Ascomycota</taxon>
        <taxon>Pezizomycotina</taxon>
        <taxon>Sordariomycetes</taxon>
        <taxon>Hypocreomycetidae</taxon>
        <taxon>Hypocreales</taxon>
        <taxon>Clavicipitaceae</taxon>
        <taxon>Claviceps</taxon>
    </lineage>
</organism>
<keyword evidence="2" id="KW-1185">Reference proteome</keyword>
<dbReference type="Proteomes" id="UP000016801">
    <property type="component" value="Unassembled WGS sequence"/>
</dbReference>
<accession>M1WEN8</accession>
<dbReference type="HOGENOM" id="CLU_177978_0_0_1"/>
<evidence type="ECO:0000313" key="1">
    <source>
        <dbReference type="EMBL" id="CCE32923.1"/>
    </source>
</evidence>
<comment type="caution">
    <text evidence="1">The sequence shown here is derived from an EMBL/GenBank/DDBJ whole genome shotgun (WGS) entry which is preliminary data.</text>
</comment>
<dbReference type="OrthoDB" id="5071263at2759"/>
<dbReference type="EMBL" id="CAGA01000048">
    <property type="protein sequence ID" value="CCE32923.1"/>
    <property type="molecule type" value="Genomic_DNA"/>
</dbReference>
<protein>
    <submittedName>
        <fullName evidence="1">Uncharacterized protein</fullName>
    </submittedName>
</protein>
<dbReference type="eggNOG" id="ENOG502T6EP">
    <property type="taxonomic scope" value="Eukaryota"/>
</dbReference>
<dbReference type="AlphaFoldDB" id="M1WEN8"/>
<dbReference type="VEuPathDB" id="FungiDB:CPUR_06789"/>
<reference evidence="1 2" key="1">
    <citation type="journal article" date="2013" name="PLoS Genet.">
        <title>Plant-symbiotic fungi as chemical engineers: Multi-genome analysis of the Clavicipitaceae reveals dynamics of alkaloid loci.</title>
        <authorList>
            <person name="Schardl C.L."/>
            <person name="Young C.A."/>
            <person name="Hesse U."/>
            <person name="Amyotte S.G."/>
            <person name="Andreeva K."/>
            <person name="Calie P.J."/>
            <person name="Fleetwood D.J."/>
            <person name="Haws D.C."/>
            <person name="Moore N."/>
            <person name="Oeser B."/>
            <person name="Panaccione D.G."/>
            <person name="Schweri K.K."/>
            <person name="Voisey C.R."/>
            <person name="Farman M.L."/>
            <person name="Jaromczyk J.W."/>
            <person name="Roe B.A."/>
            <person name="O'Sullivan D.M."/>
            <person name="Scott B."/>
            <person name="Tudzynski P."/>
            <person name="An Z."/>
            <person name="Arnaoudova E.G."/>
            <person name="Bullock C.T."/>
            <person name="Charlton N.D."/>
            <person name="Chen L."/>
            <person name="Cox M."/>
            <person name="Dinkins R.D."/>
            <person name="Florea S."/>
            <person name="Glenn A.E."/>
            <person name="Gordon A."/>
            <person name="Gueldener U."/>
            <person name="Harris D.R."/>
            <person name="Hollin W."/>
            <person name="Jaromczyk J."/>
            <person name="Johnson R.D."/>
            <person name="Khan A.K."/>
            <person name="Leistner E."/>
            <person name="Leuchtmann A."/>
            <person name="Li C."/>
            <person name="Liu J."/>
            <person name="Liu J."/>
            <person name="Liu M."/>
            <person name="Mace W."/>
            <person name="Machado C."/>
            <person name="Nagabhyru P."/>
            <person name="Pan J."/>
            <person name="Schmid J."/>
            <person name="Sugawara K."/>
            <person name="Steiner U."/>
            <person name="Takach J.E."/>
            <person name="Tanaka E."/>
            <person name="Webb J.S."/>
            <person name="Wilson E.V."/>
            <person name="Wiseman J.L."/>
            <person name="Yoshida R."/>
            <person name="Zeng Z."/>
        </authorList>
    </citation>
    <scope>NUCLEOTIDE SEQUENCE [LARGE SCALE GENOMIC DNA]</scope>
    <source>
        <strain evidence="1 2">20.1</strain>
    </source>
</reference>
<name>M1WEN8_CLAP2</name>
<evidence type="ECO:0000313" key="2">
    <source>
        <dbReference type="Proteomes" id="UP000016801"/>
    </source>
</evidence>
<gene>
    <name evidence="1" type="ORF">CPUR_06789</name>
</gene>
<proteinExistence type="predicted"/>
<sequence length="94" mass="10437">MVGLQIDQLPEDFQAPMKTYLTNGAIEKVGKIKKAEILTRGHKNPVHKTTFGKDGEEVRTAVSLKITAQNKKMTFTHHVYIDGTGTMRPGDVPM</sequence>